<dbReference type="PROSITE" id="PS50983">
    <property type="entry name" value="FE_B12_PBP"/>
    <property type="match status" value="1"/>
</dbReference>
<reference evidence="7 8" key="1">
    <citation type="submission" date="2020-07" db="EMBL/GenBank/DDBJ databases">
        <title>Sequencing the genomes of 1000 actinobacteria strains.</title>
        <authorList>
            <person name="Klenk H.-P."/>
        </authorList>
    </citation>
    <scope>NUCLEOTIDE SEQUENCE [LARGE SCALE GENOMIC DNA]</scope>
    <source>
        <strain evidence="7 8">DSM 7487</strain>
    </source>
</reference>
<keyword evidence="4 5" id="KW-0732">Signal</keyword>
<dbReference type="SUPFAM" id="SSF53807">
    <property type="entry name" value="Helical backbone' metal receptor"/>
    <property type="match status" value="1"/>
</dbReference>
<evidence type="ECO:0000256" key="5">
    <source>
        <dbReference type="SAM" id="SignalP"/>
    </source>
</evidence>
<organism evidence="7 8">
    <name type="scientific">Kineococcus aurantiacus</name>
    <dbReference type="NCBI Taxonomy" id="37633"/>
    <lineage>
        <taxon>Bacteria</taxon>
        <taxon>Bacillati</taxon>
        <taxon>Actinomycetota</taxon>
        <taxon>Actinomycetes</taxon>
        <taxon>Kineosporiales</taxon>
        <taxon>Kineosporiaceae</taxon>
        <taxon>Kineococcus</taxon>
    </lineage>
</organism>
<proteinExistence type="inferred from homology"/>
<evidence type="ECO:0000256" key="4">
    <source>
        <dbReference type="ARBA" id="ARBA00022729"/>
    </source>
</evidence>
<evidence type="ECO:0000313" key="8">
    <source>
        <dbReference type="Proteomes" id="UP000521922"/>
    </source>
</evidence>
<name>A0A7Y9J1A0_9ACTN</name>
<evidence type="ECO:0000259" key="6">
    <source>
        <dbReference type="PROSITE" id="PS50983"/>
    </source>
</evidence>
<dbReference type="Gene3D" id="3.40.50.1980">
    <property type="entry name" value="Nitrogenase molybdenum iron protein domain"/>
    <property type="match status" value="2"/>
</dbReference>
<feature type="signal peptide" evidence="5">
    <location>
        <begin position="1"/>
        <end position="21"/>
    </location>
</feature>
<dbReference type="GO" id="GO:0030288">
    <property type="term" value="C:outer membrane-bounded periplasmic space"/>
    <property type="evidence" value="ECO:0007669"/>
    <property type="project" value="TreeGrafter"/>
</dbReference>
<dbReference type="RefSeq" id="WP_343077993.1">
    <property type="nucleotide sequence ID" value="NZ_BAAAGN010000001.1"/>
</dbReference>
<dbReference type="Pfam" id="PF01497">
    <property type="entry name" value="Peripla_BP_2"/>
    <property type="match status" value="1"/>
</dbReference>
<feature type="domain" description="Fe/B12 periplasmic-binding" evidence="6">
    <location>
        <begin position="60"/>
        <end position="328"/>
    </location>
</feature>
<comment type="caution">
    <text evidence="7">The sequence shown here is derived from an EMBL/GenBank/DDBJ whole genome shotgun (WGS) entry which is preliminary data.</text>
</comment>
<evidence type="ECO:0000256" key="3">
    <source>
        <dbReference type="ARBA" id="ARBA00022448"/>
    </source>
</evidence>
<dbReference type="InterPro" id="IPR051313">
    <property type="entry name" value="Bact_iron-sidero_bind"/>
</dbReference>
<keyword evidence="3" id="KW-0813">Transport</keyword>
<evidence type="ECO:0000256" key="2">
    <source>
        <dbReference type="ARBA" id="ARBA00008814"/>
    </source>
</evidence>
<dbReference type="GO" id="GO:1901678">
    <property type="term" value="P:iron coordination entity transport"/>
    <property type="evidence" value="ECO:0007669"/>
    <property type="project" value="UniProtKB-ARBA"/>
</dbReference>
<gene>
    <name evidence="7" type="ORF">BJ968_002482</name>
</gene>
<dbReference type="EMBL" id="JACCBB010000001">
    <property type="protein sequence ID" value="NYD22942.1"/>
    <property type="molecule type" value="Genomic_DNA"/>
</dbReference>
<evidence type="ECO:0000256" key="1">
    <source>
        <dbReference type="ARBA" id="ARBA00004196"/>
    </source>
</evidence>
<comment type="subcellular location">
    <subcellularLocation>
        <location evidence="1">Cell envelope</location>
    </subcellularLocation>
</comment>
<dbReference type="Proteomes" id="UP000521922">
    <property type="component" value="Unassembled WGS sequence"/>
</dbReference>
<keyword evidence="8" id="KW-1185">Reference proteome</keyword>
<accession>A0A7Y9J1A0</accession>
<protein>
    <submittedName>
        <fullName evidence="7">Iron complex transport system substrate-binding protein</fullName>
    </submittedName>
</protein>
<dbReference type="PANTHER" id="PTHR30532:SF24">
    <property type="entry name" value="FERRIC ENTEROBACTIN-BINDING PERIPLASMIC PROTEIN FEPB"/>
    <property type="match status" value="1"/>
</dbReference>
<dbReference type="PANTHER" id="PTHR30532">
    <property type="entry name" value="IRON III DICITRATE-BINDING PERIPLASMIC PROTEIN"/>
    <property type="match status" value="1"/>
</dbReference>
<feature type="chain" id="PRO_5038569039" evidence="5">
    <location>
        <begin position="22"/>
        <end position="331"/>
    </location>
</feature>
<comment type="similarity">
    <text evidence="2">Belongs to the bacterial solute-binding protein 8 family.</text>
</comment>
<sequence>MPISRRLFATGTLAAALPLSACSGGSPSGPTGGASTGTAGFPVTVPTAFGDVTVPAAPRRVVALGWGDAETALALGVQPVGASDWLAFGGEGVGPWATGLYDTAPEVIGTLEPSYEAVAALRPDLVLDVKSSGDRDRHDTLSAIAPTIGIPTGGEDYLTTPQQQVTAIAAALGRSELGQELLQRNDDAFAAAAAAHPGWEGATFTAASRTTRGWGAYVEGSERVGFAERLGFVQNPAIAALPVGESGFSVPISAEQLEVVDADVVVVFPIGVPAGDVTADPVFRAVPAVAAGRSLVLDRDVASAYALSSVLSTRWALERVVPLLEGLGDLP</sequence>
<dbReference type="AlphaFoldDB" id="A0A7Y9J1A0"/>
<dbReference type="InterPro" id="IPR002491">
    <property type="entry name" value="ABC_transptr_periplasmic_BD"/>
</dbReference>
<evidence type="ECO:0000313" key="7">
    <source>
        <dbReference type="EMBL" id="NYD22942.1"/>
    </source>
</evidence>